<keyword evidence="15" id="KW-1185">Reference proteome</keyword>
<dbReference type="Gene3D" id="3.40.50.300">
    <property type="entry name" value="P-loop containing nucleotide triphosphate hydrolases"/>
    <property type="match status" value="1"/>
</dbReference>
<evidence type="ECO:0000313" key="16">
    <source>
        <dbReference type="WBParaSite" id="SPAL_0000340900.1"/>
    </source>
</evidence>
<keyword evidence="6" id="KW-0217">Developmental protein</keyword>
<evidence type="ECO:0000313" key="15">
    <source>
        <dbReference type="Proteomes" id="UP000046392"/>
    </source>
</evidence>
<comment type="subcellular location">
    <subcellularLocation>
        <location evidence="3">Cytoplasm</location>
        <location evidence="3">Cytoskeleton</location>
        <location evidence="3">Cilium axoneme</location>
    </subcellularLocation>
    <subcellularLocation>
        <location evidence="1">Cytoplasm</location>
        <location evidence="1">Cytoskeleton</location>
        <location evidence="1">Cilium basal body</location>
    </subcellularLocation>
    <subcellularLocation>
        <location evidence="2">Cytoplasm</location>
        <location evidence="2">Cytoskeleton</location>
        <location evidence="2">Microtubule organizing center</location>
        <location evidence="2">Centrosome</location>
    </subcellularLocation>
</comment>
<evidence type="ECO:0000256" key="13">
    <source>
        <dbReference type="ARBA" id="ARBA00023212"/>
    </source>
</evidence>
<evidence type="ECO:0000256" key="10">
    <source>
        <dbReference type="ARBA" id="ARBA00023017"/>
    </source>
</evidence>
<evidence type="ECO:0000256" key="7">
    <source>
        <dbReference type="ARBA" id="ARBA00022490"/>
    </source>
</evidence>
<keyword evidence="12" id="KW-0505">Motor protein</keyword>
<keyword evidence="14" id="KW-0966">Cell projection</keyword>
<dbReference type="SUPFAM" id="SSF52540">
    <property type="entry name" value="P-loop containing nucleoside triphosphate hydrolases"/>
    <property type="match status" value="1"/>
</dbReference>
<keyword evidence="13" id="KW-0206">Cytoskeleton</keyword>
<dbReference type="GO" id="GO:0005874">
    <property type="term" value="C:microtubule"/>
    <property type="evidence" value="ECO:0007669"/>
    <property type="project" value="UniProtKB-KW"/>
</dbReference>
<accession>A0A0N5BBK2</accession>
<dbReference type="GO" id="GO:0035735">
    <property type="term" value="P:intraciliary transport involved in cilium assembly"/>
    <property type="evidence" value="ECO:0007669"/>
    <property type="project" value="InterPro"/>
</dbReference>
<evidence type="ECO:0000256" key="11">
    <source>
        <dbReference type="ARBA" id="ARBA00023069"/>
    </source>
</evidence>
<dbReference type="GO" id="GO:0036064">
    <property type="term" value="C:ciliary basal body"/>
    <property type="evidence" value="ECO:0007669"/>
    <property type="project" value="TreeGrafter"/>
</dbReference>
<keyword evidence="8" id="KW-0493">Microtubule</keyword>
<keyword evidence="10" id="KW-0243">Dynein</keyword>
<dbReference type="GO" id="GO:0005813">
    <property type="term" value="C:centrosome"/>
    <property type="evidence" value="ECO:0007669"/>
    <property type="project" value="UniProtKB-SubCell"/>
</dbReference>
<dbReference type="GO" id="GO:0045504">
    <property type="term" value="F:dynein heavy chain binding"/>
    <property type="evidence" value="ECO:0007669"/>
    <property type="project" value="TreeGrafter"/>
</dbReference>
<comment type="similarity">
    <text evidence="4">Belongs to the dynein light intermediate chain family.</text>
</comment>
<evidence type="ECO:0000256" key="4">
    <source>
        <dbReference type="ARBA" id="ARBA00006831"/>
    </source>
</evidence>
<evidence type="ECO:0000256" key="8">
    <source>
        <dbReference type="ARBA" id="ARBA00022701"/>
    </source>
</evidence>
<reference evidence="16" key="1">
    <citation type="submission" date="2017-02" db="UniProtKB">
        <authorList>
            <consortium name="WormBaseParasite"/>
        </authorList>
    </citation>
    <scope>IDENTIFICATION</scope>
</reference>
<keyword evidence="11" id="KW-0969">Cilium</keyword>
<evidence type="ECO:0000256" key="5">
    <source>
        <dbReference type="ARBA" id="ARBA00018863"/>
    </source>
</evidence>
<dbReference type="Pfam" id="PF05783">
    <property type="entry name" value="DLIC"/>
    <property type="match status" value="2"/>
</dbReference>
<evidence type="ECO:0000256" key="6">
    <source>
        <dbReference type="ARBA" id="ARBA00022473"/>
    </source>
</evidence>
<keyword evidence="9" id="KW-0970">Cilium biogenesis/degradation</keyword>
<dbReference type="PANTHER" id="PTHR13236:SF0">
    <property type="entry name" value="CYTOPLASMIC DYNEIN 2 LIGHT INTERMEDIATE CHAIN 1"/>
    <property type="match status" value="1"/>
</dbReference>
<evidence type="ECO:0000256" key="12">
    <source>
        <dbReference type="ARBA" id="ARBA00023175"/>
    </source>
</evidence>
<evidence type="ECO:0000256" key="1">
    <source>
        <dbReference type="ARBA" id="ARBA00004120"/>
    </source>
</evidence>
<organism evidence="15 16">
    <name type="scientific">Strongyloides papillosus</name>
    <name type="common">Intestinal threadworm</name>
    <dbReference type="NCBI Taxonomy" id="174720"/>
    <lineage>
        <taxon>Eukaryota</taxon>
        <taxon>Metazoa</taxon>
        <taxon>Ecdysozoa</taxon>
        <taxon>Nematoda</taxon>
        <taxon>Chromadorea</taxon>
        <taxon>Rhabditida</taxon>
        <taxon>Tylenchina</taxon>
        <taxon>Panagrolaimomorpha</taxon>
        <taxon>Strongyloidoidea</taxon>
        <taxon>Strongyloididae</taxon>
        <taxon>Strongyloides</taxon>
    </lineage>
</organism>
<dbReference type="InterPro" id="IPR022780">
    <property type="entry name" value="Dynein_light_int_chain"/>
</dbReference>
<keyword evidence="7" id="KW-0963">Cytoplasm</keyword>
<dbReference type="Proteomes" id="UP000046392">
    <property type="component" value="Unplaced"/>
</dbReference>
<dbReference type="InterPro" id="IPR040045">
    <property type="entry name" value="DYNC2LI1"/>
</dbReference>
<dbReference type="STRING" id="174720.A0A0N5BBK2"/>
<name>A0A0N5BBK2_STREA</name>
<dbReference type="GO" id="GO:0005868">
    <property type="term" value="C:cytoplasmic dynein complex"/>
    <property type="evidence" value="ECO:0007669"/>
    <property type="project" value="InterPro"/>
</dbReference>
<protein>
    <recommendedName>
        <fullName evidence="5">Cytoplasmic dynein 2 light intermediate chain 1</fullName>
    </recommendedName>
</protein>
<dbReference type="WBParaSite" id="SPAL_0000340900.1">
    <property type="protein sequence ID" value="SPAL_0000340900.1"/>
    <property type="gene ID" value="SPAL_0000340900"/>
</dbReference>
<proteinExistence type="inferred from homology"/>
<evidence type="ECO:0000256" key="2">
    <source>
        <dbReference type="ARBA" id="ARBA00004300"/>
    </source>
</evidence>
<evidence type="ECO:0000256" key="9">
    <source>
        <dbReference type="ARBA" id="ARBA00022794"/>
    </source>
</evidence>
<evidence type="ECO:0000256" key="3">
    <source>
        <dbReference type="ARBA" id="ARBA00004430"/>
    </source>
</evidence>
<sequence length="363" mass="42560">MNIWELAEQKYEENKKKRNANTSNNDTYLFQKDRQEPIESYIITAGYPKTGKTTYLNRFLGIEGGSNSTTILEYSFGYRHRDSQKDIIHAWELSVDINLSSLLQIPLTKNHIQKNIGIFIVVDLTKPETVWTMIEEFLKSARMRITDIFDKEEDKSFRDYLEESSWERIGGKDVANNGVIRPFPIPLYIIGGKYDVFQNEETEKRKSICYFLRILNFLYGGCLIFSSINMENLITRIKNMMSHAAFKINYSKGLVVDINKPLFVPFGSDSLENIVALNSKQSFINSTFEEIFNDCKRQYNNLFPQEVINTMAEDEIIKDEKFSEPVIDILFEERLNNLQRYIREKEEREATLERSNRNNNLLF</sequence>
<dbReference type="GO" id="GO:0035721">
    <property type="term" value="P:intraciliary retrograde transport"/>
    <property type="evidence" value="ECO:0007669"/>
    <property type="project" value="InterPro"/>
</dbReference>
<dbReference type="AlphaFoldDB" id="A0A0N5BBK2"/>
<evidence type="ECO:0000256" key="14">
    <source>
        <dbReference type="ARBA" id="ARBA00023273"/>
    </source>
</evidence>
<dbReference type="GO" id="GO:0005930">
    <property type="term" value="C:axoneme"/>
    <property type="evidence" value="ECO:0007669"/>
    <property type="project" value="UniProtKB-SubCell"/>
</dbReference>
<dbReference type="InterPro" id="IPR027417">
    <property type="entry name" value="P-loop_NTPase"/>
</dbReference>
<dbReference type="PANTHER" id="PTHR13236">
    <property type="entry name" value="DYNEIN 2 LIGHT INTERMEDIATE CHAIN, ISOFORM 2"/>
    <property type="match status" value="1"/>
</dbReference>